<reference evidence="1 2" key="1">
    <citation type="submission" date="2024-01" db="EMBL/GenBank/DDBJ databases">
        <authorList>
            <person name="Allen C."/>
            <person name="Tagirdzhanova G."/>
        </authorList>
    </citation>
    <scope>NUCLEOTIDE SEQUENCE [LARGE SCALE GENOMIC DNA]</scope>
</reference>
<evidence type="ECO:0000313" key="1">
    <source>
        <dbReference type="EMBL" id="CAK7210432.1"/>
    </source>
</evidence>
<keyword evidence="2" id="KW-1185">Reference proteome</keyword>
<accession>A0ABP0AT34</accession>
<sequence>MRNTINLDINDVDQVRAVKLQCLRWDLDNTMKMQADPSNTLEVAYHIDNVKFLIKFYEDGGIPPAPGTTRWVRDGQFVETAGRFPEPFLPNTYTADPGIIYQ</sequence>
<protein>
    <submittedName>
        <fullName evidence="1">Uncharacterized protein</fullName>
    </submittedName>
</protein>
<name>A0ABP0AT34_9PEZI</name>
<gene>
    <name evidence="1" type="ORF">SEUCBS140593_000822</name>
</gene>
<evidence type="ECO:0000313" key="2">
    <source>
        <dbReference type="Proteomes" id="UP001642482"/>
    </source>
</evidence>
<dbReference type="EMBL" id="CAWUHD010000005">
    <property type="protein sequence ID" value="CAK7210432.1"/>
    <property type="molecule type" value="Genomic_DNA"/>
</dbReference>
<dbReference type="Proteomes" id="UP001642482">
    <property type="component" value="Unassembled WGS sequence"/>
</dbReference>
<organism evidence="1 2">
    <name type="scientific">Sporothrix eucalyptigena</name>
    <dbReference type="NCBI Taxonomy" id="1812306"/>
    <lineage>
        <taxon>Eukaryota</taxon>
        <taxon>Fungi</taxon>
        <taxon>Dikarya</taxon>
        <taxon>Ascomycota</taxon>
        <taxon>Pezizomycotina</taxon>
        <taxon>Sordariomycetes</taxon>
        <taxon>Sordariomycetidae</taxon>
        <taxon>Ophiostomatales</taxon>
        <taxon>Ophiostomataceae</taxon>
        <taxon>Sporothrix</taxon>
    </lineage>
</organism>
<proteinExistence type="predicted"/>
<comment type="caution">
    <text evidence="1">The sequence shown here is derived from an EMBL/GenBank/DDBJ whole genome shotgun (WGS) entry which is preliminary data.</text>
</comment>